<dbReference type="CDD" id="cd01949">
    <property type="entry name" value="GGDEF"/>
    <property type="match status" value="1"/>
</dbReference>
<dbReference type="SMART" id="SM00267">
    <property type="entry name" value="GGDEF"/>
    <property type="match status" value="1"/>
</dbReference>
<dbReference type="InterPro" id="IPR050469">
    <property type="entry name" value="Diguanylate_Cyclase"/>
</dbReference>
<dbReference type="AlphaFoldDB" id="A0A1W1XRM0"/>
<evidence type="ECO:0000256" key="3">
    <source>
        <dbReference type="SAM" id="Phobius"/>
    </source>
</evidence>
<keyword evidence="6" id="KW-1185">Reference proteome</keyword>
<feature type="transmembrane region" description="Helical" evidence="3">
    <location>
        <begin position="6"/>
        <end position="27"/>
    </location>
</feature>
<sequence length="197" mass="21165">MGGDDNWMAIAWGVAALGWLAALALGLSWQRARQRAAQAANEYVDALTGLPTRAAFLENAGREVNRSQRAGHVLSALLVDVDQMRKLNERYGTQGGDLVLQYVAECCRGSVRDFDLIGRFSSEEIALLLPDTPLDGAQTVADRIRLRVMTTPVKLEDGREIKVGVTVGAAAISDETDTLEDLLLAADAACGVVHTDD</sequence>
<evidence type="ECO:0000313" key="6">
    <source>
        <dbReference type="Proteomes" id="UP000192761"/>
    </source>
</evidence>
<evidence type="ECO:0000259" key="4">
    <source>
        <dbReference type="PROSITE" id="PS50887"/>
    </source>
</evidence>
<dbReference type="GO" id="GO:0052621">
    <property type="term" value="F:diguanylate cyclase activity"/>
    <property type="evidence" value="ECO:0007669"/>
    <property type="project" value="UniProtKB-EC"/>
</dbReference>
<dbReference type="OrthoDB" id="9813903at2"/>
<organism evidence="5 6">
    <name type="scientific">Andreprevotia lacus DSM 23236</name>
    <dbReference type="NCBI Taxonomy" id="1121001"/>
    <lineage>
        <taxon>Bacteria</taxon>
        <taxon>Pseudomonadati</taxon>
        <taxon>Pseudomonadota</taxon>
        <taxon>Betaproteobacteria</taxon>
        <taxon>Neisseriales</taxon>
        <taxon>Chitinibacteraceae</taxon>
        <taxon>Andreprevotia</taxon>
    </lineage>
</organism>
<evidence type="ECO:0000256" key="2">
    <source>
        <dbReference type="ARBA" id="ARBA00034247"/>
    </source>
</evidence>
<dbReference type="EC" id="2.7.7.65" evidence="1"/>
<dbReference type="InterPro" id="IPR000160">
    <property type="entry name" value="GGDEF_dom"/>
</dbReference>
<dbReference type="SUPFAM" id="SSF55073">
    <property type="entry name" value="Nucleotide cyclase"/>
    <property type="match status" value="1"/>
</dbReference>
<dbReference type="STRING" id="1121001.SAMN02745857_02547"/>
<dbReference type="InterPro" id="IPR043128">
    <property type="entry name" value="Rev_trsase/Diguanyl_cyclase"/>
</dbReference>
<name>A0A1W1XRM0_9NEIS</name>
<evidence type="ECO:0000256" key="1">
    <source>
        <dbReference type="ARBA" id="ARBA00012528"/>
    </source>
</evidence>
<dbReference type="Gene3D" id="3.30.70.270">
    <property type="match status" value="1"/>
</dbReference>
<dbReference type="PANTHER" id="PTHR45138">
    <property type="entry name" value="REGULATORY COMPONENTS OF SENSORY TRANSDUCTION SYSTEM"/>
    <property type="match status" value="1"/>
</dbReference>
<gene>
    <name evidence="5" type="ORF">SAMN02745857_02547</name>
</gene>
<feature type="domain" description="GGDEF" evidence="4">
    <location>
        <begin position="72"/>
        <end position="197"/>
    </location>
</feature>
<accession>A0A1W1XRM0</accession>
<dbReference type="Pfam" id="PF00990">
    <property type="entry name" value="GGDEF"/>
    <property type="match status" value="1"/>
</dbReference>
<dbReference type="PANTHER" id="PTHR45138:SF9">
    <property type="entry name" value="DIGUANYLATE CYCLASE DGCM-RELATED"/>
    <property type="match status" value="1"/>
</dbReference>
<dbReference type="GO" id="GO:1902201">
    <property type="term" value="P:negative regulation of bacterial-type flagellum-dependent cell motility"/>
    <property type="evidence" value="ECO:0007669"/>
    <property type="project" value="TreeGrafter"/>
</dbReference>
<dbReference type="EMBL" id="FWXD01000014">
    <property type="protein sequence ID" value="SMC26603.1"/>
    <property type="molecule type" value="Genomic_DNA"/>
</dbReference>
<dbReference type="GO" id="GO:0043709">
    <property type="term" value="P:cell adhesion involved in single-species biofilm formation"/>
    <property type="evidence" value="ECO:0007669"/>
    <property type="project" value="TreeGrafter"/>
</dbReference>
<keyword evidence="3" id="KW-0812">Transmembrane</keyword>
<keyword evidence="3" id="KW-0472">Membrane</keyword>
<reference evidence="5 6" key="1">
    <citation type="submission" date="2017-04" db="EMBL/GenBank/DDBJ databases">
        <authorList>
            <person name="Afonso C.L."/>
            <person name="Miller P.J."/>
            <person name="Scott M.A."/>
            <person name="Spackman E."/>
            <person name="Goraichik I."/>
            <person name="Dimitrov K.M."/>
            <person name="Suarez D.L."/>
            <person name="Swayne D.E."/>
        </authorList>
    </citation>
    <scope>NUCLEOTIDE SEQUENCE [LARGE SCALE GENOMIC DNA]</scope>
    <source>
        <strain evidence="5 6">DSM 23236</strain>
    </source>
</reference>
<proteinExistence type="predicted"/>
<dbReference type="GO" id="GO:0005886">
    <property type="term" value="C:plasma membrane"/>
    <property type="evidence" value="ECO:0007669"/>
    <property type="project" value="TreeGrafter"/>
</dbReference>
<protein>
    <recommendedName>
        <fullName evidence="1">diguanylate cyclase</fullName>
        <ecNumber evidence="1">2.7.7.65</ecNumber>
    </recommendedName>
</protein>
<dbReference type="InterPro" id="IPR029787">
    <property type="entry name" value="Nucleotide_cyclase"/>
</dbReference>
<keyword evidence="3" id="KW-1133">Transmembrane helix</keyword>
<dbReference type="NCBIfam" id="TIGR00254">
    <property type="entry name" value="GGDEF"/>
    <property type="match status" value="1"/>
</dbReference>
<dbReference type="PROSITE" id="PS50887">
    <property type="entry name" value="GGDEF"/>
    <property type="match status" value="1"/>
</dbReference>
<dbReference type="Proteomes" id="UP000192761">
    <property type="component" value="Unassembled WGS sequence"/>
</dbReference>
<evidence type="ECO:0000313" key="5">
    <source>
        <dbReference type="EMBL" id="SMC26603.1"/>
    </source>
</evidence>
<dbReference type="RefSeq" id="WP_084091181.1">
    <property type="nucleotide sequence ID" value="NZ_FWXD01000014.1"/>
</dbReference>
<comment type="catalytic activity">
    <reaction evidence="2">
        <text>2 GTP = 3',3'-c-di-GMP + 2 diphosphate</text>
        <dbReference type="Rhea" id="RHEA:24898"/>
        <dbReference type="ChEBI" id="CHEBI:33019"/>
        <dbReference type="ChEBI" id="CHEBI:37565"/>
        <dbReference type="ChEBI" id="CHEBI:58805"/>
        <dbReference type="EC" id="2.7.7.65"/>
    </reaction>
</comment>